<dbReference type="NCBIfam" id="TIGR00234">
    <property type="entry name" value="tyrS"/>
    <property type="match status" value="1"/>
</dbReference>
<keyword evidence="6" id="KW-0067">ATP-binding</keyword>
<proteinExistence type="inferred from homology"/>
<evidence type="ECO:0000256" key="10">
    <source>
        <dbReference type="ARBA" id="ARBA00033323"/>
    </source>
</evidence>
<dbReference type="GO" id="GO:0042802">
    <property type="term" value="F:identical protein binding"/>
    <property type="evidence" value="ECO:0007669"/>
    <property type="project" value="UniProtKB-ARBA"/>
</dbReference>
<dbReference type="FunFam" id="3.40.50.620:FF:000008">
    <property type="entry name" value="Tyrosine--tRNA ligase"/>
    <property type="match status" value="1"/>
</dbReference>
<dbReference type="PANTHER" id="PTHR11766">
    <property type="entry name" value="TYROSYL-TRNA SYNTHETASE"/>
    <property type="match status" value="1"/>
</dbReference>
<evidence type="ECO:0000256" key="11">
    <source>
        <dbReference type="ARBA" id="ARBA00048248"/>
    </source>
</evidence>
<evidence type="ECO:0000256" key="5">
    <source>
        <dbReference type="ARBA" id="ARBA00022741"/>
    </source>
</evidence>
<organism evidence="12">
    <name type="scientific">bioreactor metagenome</name>
    <dbReference type="NCBI Taxonomy" id="1076179"/>
    <lineage>
        <taxon>unclassified sequences</taxon>
        <taxon>metagenomes</taxon>
        <taxon>ecological metagenomes</taxon>
    </lineage>
</organism>
<dbReference type="GO" id="GO:0005829">
    <property type="term" value="C:cytosol"/>
    <property type="evidence" value="ECO:0007669"/>
    <property type="project" value="TreeGrafter"/>
</dbReference>
<comment type="subcellular location">
    <subcellularLocation>
        <location evidence="1">Cytoplasm</location>
    </subcellularLocation>
</comment>
<evidence type="ECO:0000256" key="6">
    <source>
        <dbReference type="ARBA" id="ARBA00022840"/>
    </source>
</evidence>
<dbReference type="InterPro" id="IPR024088">
    <property type="entry name" value="Tyr-tRNA-ligase_bac-type"/>
</dbReference>
<dbReference type="EMBL" id="VSSQ01001216">
    <property type="protein sequence ID" value="MPM06299.1"/>
    <property type="molecule type" value="Genomic_DNA"/>
</dbReference>
<evidence type="ECO:0000256" key="4">
    <source>
        <dbReference type="ARBA" id="ARBA00022598"/>
    </source>
</evidence>
<sequence>MNTALQTLVDRGFIKACTDFDALSDLMDKEKVTFYVGADPTGRSLHIGHMVPFFAMHHLQEAGHNPIALVGGGTAMIGDPSGKTEMRKMLTPEQVQENCKSIKAQLGTVVDFSEHPTDGMGKAIMLNNADWLTDLNYITFLREIGRHFSVNRMLTFESYKQRLERGLSFIEFNYQLLQSYDFYILNQEHGCRLQIGGDDQWGNIVSGIELIRRMNGAECYGLTFNLITRSDGHKMGKSEKGAVFLDPELFSPYDFYQYWRNVNDDDVIKFLKLFTFLPLEEIAQYEKDGVNINDAKERLAYEQTRIIHGVEEAEKARIAAKAMFKGANLGQEGRDGMPSITIAASELESGIPVLDLFSRTDLAATNSDARRLVAGGGAWVGETRIDDPKTLIDETYLDGFGEMILRAGKKRYFRIIIA</sequence>
<gene>
    <name evidence="12" type="primary">tyrS_19</name>
    <name evidence="12" type="ORF">SDC9_52598</name>
</gene>
<dbReference type="Pfam" id="PF00579">
    <property type="entry name" value="tRNA-synt_1b"/>
    <property type="match status" value="1"/>
</dbReference>
<dbReference type="FunFam" id="1.10.240.10:FF:000001">
    <property type="entry name" value="Tyrosine--tRNA ligase"/>
    <property type="match status" value="1"/>
</dbReference>
<accession>A0A644WRH2</accession>
<dbReference type="HAMAP" id="MF_02006">
    <property type="entry name" value="Tyr_tRNA_synth_type1"/>
    <property type="match status" value="1"/>
</dbReference>
<dbReference type="InterPro" id="IPR002307">
    <property type="entry name" value="Tyr-tRNA-ligase"/>
</dbReference>
<dbReference type="AlphaFoldDB" id="A0A644WRH2"/>
<dbReference type="SUPFAM" id="SSF52374">
    <property type="entry name" value="Nucleotidylyl transferase"/>
    <property type="match status" value="1"/>
</dbReference>
<dbReference type="InterPro" id="IPR002305">
    <property type="entry name" value="aa-tRNA-synth_Ic"/>
</dbReference>
<comment type="caution">
    <text evidence="12">The sequence shown here is derived from an EMBL/GenBank/DDBJ whole genome shotgun (WGS) entry which is preliminary data.</text>
</comment>
<evidence type="ECO:0000256" key="7">
    <source>
        <dbReference type="ARBA" id="ARBA00022884"/>
    </source>
</evidence>
<keyword evidence="8" id="KW-0648">Protein biosynthesis</keyword>
<dbReference type="InterPro" id="IPR036986">
    <property type="entry name" value="S4_RNA-bd_sf"/>
</dbReference>
<evidence type="ECO:0000256" key="2">
    <source>
        <dbReference type="ARBA" id="ARBA00013160"/>
    </source>
</evidence>
<keyword evidence="7" id="KW-0694">RNA-binding</keyword>
<reference evidence="12" key="1">
    <citation type="submission" date="2019-08" db="EMBL/GenBank/DDBJ databases">
        <authorList>
            <person name="Kucharzyk K."/>
            <person name="Murdoch R.W."/>
            <person name="Higgins S."/>
            <person name="Loffler F."/>
        </authorList>
    </citation>
    <scope>NUCLEOTIDE SEQUENCE</scope>
</reference>
<dbReference type="GO" id="GO:0005524">
    <property type="term" value="F:ATP binding"/>
    <property type="evidence" value="ECO:0007669"/>
    <property type="project" value="UniProtKB-KW"/>
</dbReference>
<evidence type="ECO:0000256" key="9">
    <source>
        <dbReference type="ARBA" id="ARBA00023146"/>
    </source>
</evidence>
<protein>
    <recommendedName>
        <fullName evidence="2">tyrosine--tRNA ligase</fullName>
        <ecNumber evidence="2">6.1.1.1</ecNumber>
    </recommendedName>
    <alternativeName>
        <fullName evidence="10">Tyrosyl-tRNA synthetase</fullName>
    </alternativeName>
</protein>
<dbReference type="Gene3D" id="3.10.290.10">
    <property type="entry name" value="RNA-binding S4 domain"/>
    <property type="match status" value="1"/>
</dbReference>
<dbReference type="GO" id="GO:0006437">
    <property type="term" value="P:tyrosyl-tRNA aminoacylation"/>
    <property type="evidence" value="ECO:0007669"/>
    <property type="project" value="InterPro"/>
</dbReference>
<dbReference type="GO" id="GO:0003723">
    <property type="term" value="F:RNA binding"/>
    <property type="evidence" value="ECO:0007669"/>
    <property type="project" value="UniProtKB-KW"/>
</dbReference>
<evidence type="ECO:0000256" key="8">
    <source>
        <dbReference type="ARBA" id="ARBA00022917"/>
    </source>
</evidence>
<dbReference type="PANTHER" id="PTHR11766:SF0">
    <property type="entry name" value="TYROSINE--TRNA LIGASE, MITOCHONDRIAL"/>
    <property type="match status" value="1"/>
</dbReference>
<comment type="catalytic activity">
    <reaction evidence="11">
        <text>tRNA(Tyr) + L-tyrosine + ATP = L-tyrosyl-tRNA(Tyr) + AMP + diphosphate + H(+)</text>
        <dbReference type="Rhea" id="RHEA:10220"/>
        <dbReference type="Rhea" id="RHEA-COMP:9706"/>
        <dbReference type="Rhea" id="RHEA-COMP:9707"/>
        <dbReference type="ChEBI" id="CHEBI:15378"/>
        <dbReference type="ChEBI" id="CHEBI:30616"/>
        <dbReference type="ChEBI" id="CHEBI:33019"/>
        <dbReference type="ChEBI" id="CHEBI:58315"/>
        <dbReference type="ChEBI" id="CHEBI:78442"/>
        <dbReference type="ChEBI" id="CHEBI:78536"/>
        <dbReference type="ChEBI" id="CHEBI:456215"/>
        <dbReference type="EC" id="6.1.1.1"/>
    </reaction>
</comment>
<dbReference type="InterPro" id="IPR024107">
    <property type="entry name" value="Tyr-tRNA-ligase_bac_1"/>
</dbReference>
<dbReference type="Gene3D" id="3.40.50.620">
    <property type="entry name" value="HUPs"/>
    <property type="match status" value="1"/>
</dbReference>
<dbReference type="CDD" id="cd00805">
    <property type="entry name" value="TyrRS_core"/>
    <property type="match status" value="1"/>
</dbReference>
<keyword evidence="3" id="KW-0963">Cytoplasm</keyword>
<evidence type="ECO:0000313" key="12">
    <source>
        <dbReference type="EMBL" id="MPM06299.1"/>
    </source>
</evidence>
<keyword evidence="5" id="KW-0547">Nucleotide-binding</keyword>
<dbReference type="SUPFAM" id="SSF55174">
    <property type="entry name" value="Alpha-L RNA-binding motif"/>
    <property type="match status" value="1"/>
</dbReference>
<dbReference type="GO" id="GO:0004831">
    <property type="term" value="F:tyrosine-tRNA ligase activity"/>
    <property type="evidence" value="ECO:0007669"/>
    <property type="project" value="UniProtKB-EC"/>
</dbReference>
<keyword evidence="4 12" id="KW-0436">Ligase</keyword>
<name>A0A644WRH2_9ZZZZ</name>
<evidence type="ECO:0000256" key="1">
    <source>
        <dbReference type="ARBA" id="ARBA00004496"/>
    </source>
</evidence>
<dbReference type="InterPro" id="IPR014729">
    <property type="entry name" value="Rossmann-like_a/b/a_fold"/>
</dbReference>
<keyword evidence="9" id="KW-0030">Aminoacyl-tRNA synthetase</keyword>
<evidence type="ECO:0000256" key="3">
    <source>
        <dbReference type="ARBA" id="ARBA00022490"/>
    </source>
</evidence>
<dbReference type="PROSITE" id="PS50889">
    <property type="entry name" value="S4"/>
    <property type="match status" value="1"/>
</dbReference>
<dbReference type="Gene3D" id="1.10.240.10">
    <property type="entry name" value="Tyrosyl-Transfer RNA Synthetase"/>
    <property type="match status" value="1"/>
</dbReference>
<dbReference type="EC" id="6.1.1.1" evidence="2"/>
<dbReference type="PRINTS" id="PR01040">
    <property type="entry name" value="TRNASYNTHTYR"/>
</dbReference>